<evidence type="ECO:0000313" key="1">
    <source>
        <dbReference type="EMBL" id="CAB4045048.1"/>
    </source>
</evidence>
<dbReference type="AlphaFoldDB" id="A0A6S7KLJ4"/>
<keyword evidence="2" id="KW-1185">Reference proteome</keyword>
<evidence type="ECO:0000313" key="2">
    <source>
        <dbReference type="Proteomes" id="UP001152795"/>
    </source>
</evidence>
<accession>A0A6S7KLJ4</accession>
<comment type="caution">
    <text evidence="1">The sequence shown here is derived from an EMBL/GenBank/DDBJ whole genome shotgun (WGS) entry which is preliminary data.</text>
</comment>
<name>A0A6S7KLJ4_PARCT</name>
<feature type="non-terminal residue" evidence="1">
    <location>
        <position position="143"/>
    </location>
</feature>
<proteinExistence type="predicted"/>
<dbReference type="EMBL" id="CACRXK020037442">
    <property type="protein sequence ID" value="CAB4045048.1"/>
    <property type="molecule type" value="Genomic_DNA"/>
</dbReference>
<sequence>MGSCRKTIPAMSAPFVIVFLLSNFYALGRSDANLIGQGLRNHSEIHEAKNLIDALSFKLHLNLRKSQSKYERLTLQSNQYLVQSGSARDEIKMLDKLKELLNDLTKKNSVCEKFYTNFDFTAAREIVINSSASLQKDHTVILQ</sequence>
<reference evidence="1" key="1">
    <citation type="submission" date="2020-04" db="EMBL/GenBank/DDBJ databases">
        <authorList>
            <person name="Alioto T."/>
            <person name="Alioto T."/>
            <person name="Gomez Garrido J."/>
        </authorList>
    </citation>
    <scope>NUCLEOTIDE SEQUENCE</scope>
    <source>
        <strain evidence="1">A484AB</strain>
    </source>
</reference>
<dbReference type="Proteomes" id="UP001152795">
    <property type="component" value="Unassembled WGS sequence"/>
</dbReference>
<protein>
    <submittedName>
        <fullName evidence="1">Uncharacterized protein</fullName>
    </submittedName>
</protein>
<gene>
    <name evidence="1" type="ORF">PACLA_8A016666</name>
</gene>
<organism evidence="1 2">
    <name type="scientific">Paramuricea clavata</name>
    <name type="common">Red gorgonian</name>
    <name type="synonym">Violescent sea-whip</name>
    <dbReference type="NCBI Taxonomy" id="317549"/>
    <lineage>
        <taxon>Eukaryota</taxon>
        <taxon>Metazoa</taxon>
        <taxon>Cnidaria</taxon>
        <taxon>Anthozoa</taxon>
        <taxon>Octocorallia</taxon>
        <taxon>Malacalcyonacea</taxon>
        <taxon>Plexauridae</taxon>
        <taxon>Paramuricea</taxon>
    </lineage>
</organism>